<name>E9SH73_RUMAL</name>
<dbReference type="AlphaFoldDB" id="E9SH73"/>
<keyword evidence="2" id="KW-1185">Reference proteome</keyword>
<reference evidence="1 2" key="1">
    <citation type="submission" date="2011-02" db="EMBL/GenBank/DDBJ databases">
        <authorList>
            <person name="Nelson K.E."/>
            <person name="Sutton G."/>
            <person name="Torralba M."/>
            <person name="Durkin S."/>
            <person name="Harkins D."/>
            <person name="Montgomery R."/>
            <person name="Ziemer C."/>
            <person name="Klaassens E."/>
            <person name="Ocuiv P."/>
            <person name="Morrison M."/>
        </authorList>
    </citation>
    <scope>NUCLEOTIDE SEQUENCE [LARGE SCALE GENOMIC DNA]</scope>
    <source>
        <strain evidence="1 2">8</strain>
    </source>
</reference>
<dbReference type="RefSeq" id="WP_002852741.1">
    <property type="nucleotide sequence ID" value="NZ_ADKM02000130.1"/>
</dbReference>
<dbReference type="eggNOG" id="ENOG502ZA34">
    <property type="taxonomic scope" value="Bacteria"/>
</dbReference>
<gene>
    <name evidence="1" type="ORF">CUS_7601</name>
</gene>
<sequence>MRLFGRKETEEKSYERQCFSAESGDGMFRLAADDTALEGGIYDSLRATVPVIDACFGKIIRLVGDFKVRPRDERFSEEFDKFCDEVTVGVSGRSLNTFADMYLDSLLTYGRAVGRIVADKETQTVRGLVVGDSSLFRVRQGRGELDREFFFYGNGREIKIAEPDKLLYTALNPSPKHPDGVSILRGLPAMSQVLMRIYQCIGQNFDRVGNVRYAVTYKPSEDGTDKRFARERAQEIASAWADGMQSARNGIVKDFITVGDVDIKVIGAENQLIDTEVPVRQILEQLIAKLSVPPFLLGLNWSTTERMSSQQADILTSELEYYRRLLEPVIRDICCVFLRSCGTECGVDVEWGNINLQDEEALARSRLYNAQAKKLELENEEKEKGRNTD</sequence>
<dbReference type="STRING" id="246199.CUS_7601"/>
<evidence type="ECO:0000313" key="2">
    <source>
        <dbReference type="Proteomes" id="UP000004259"/>
    </source>
</evidence>
<accession>E9SH73</accession>
<organism evidence="1 2">
    <name type="scientific">Ruminococcus albus 8</name>
    <dbReference type="NCBI Taxonomy" id="246199"/>
    <lineage>
        <taxon>Bacteria</taxon>
        <taxon>Bacillati</taxon>
        <taxon>Bacillota</taxon>
        <taxon>Clostridia</taxon>
        <taxon>Eubacteriales</taxon>
        <taxon>Oscillospiraceae</taxon>
        <taxon>Ruminococcus</taxon>
    </lineage>
</organism>
<dbReference type="EMBL" id="ADKM02000130">
    <property type="protein sequence ID" value="EGC01319.1"/>
    <property type="molecule type" value="Genomic_DNA"/>
</dbReference>
<dbReference type="OrthoDB" id="1733178at2"/>
<protein>
    <recommendedName>
        <fullName evidence="3">Phage portal protein, HK97 family</fullName>
    </recommendedName>
</protein>
<dbReference type="Proteomes" id="UP000004259">
    <property type="component" value="Unassembled WGS sequence"/>
</dbReference>
<evidence type="ECO:0008006" key="3">
    <source>
        <dbReference type="Google" id="ProtNLM"/>
    </source>
</evidence>
<comment type="caution">
    <text evidence="1">The sequence shown here is derived from an EMBL/GenBank/DDBJ whole genome shotgun (WGS) entry which is preliminary data.</text>
</comment>
<evidence type="ECO:0000313" key="1">
    <source>
        <dbReference type="EMBL" id="EGC01319.1"/>
    </source>
</evidence>
<proteinExistence type="predicted"/>